<feature type="domain" description="NTF2" evidence="1">
    <location>
        <begin position="17"/>
        <end position="175"/>
    </location>
</feature>
<dbReference type="AlphaFoldDB" id="A0A022VVS2"/>
<gene>
    <name evidence="2" type="ORF">H103_06187</name>
</gene>
<dbReference type="GO" id="GO:0006913">
    <property type="term" value="P:nucleocytoplasmic transport"/>
    <property type="evidence" value="ECO:0007669"/>
    <property type="project" value="InterPro"/>
</dbReference>
<dbReference type="SUPFAM" id="SSF54427">
    <property type="entry name" value="NTF2-like"/>
    <property type="match status" value="1"/>
</dbReference>
<dbReference type="OrthoDB" id="25408at2759"/>
<dbReference type="EMBL" id="KK207888">
    <property type="protein sequence ID" value="EZF50367.1"/>
    <property type="molecule type" value="Genomic_DNA"/>
</dbReference>
<evidence type="ECO:0000259" key="1">
    <source>
        <dbReference type="PROSITE" id="PS50177"/>
    </source>
</evidence>
<name>A0A022VVS2_TRIRU</name>
<reference evidence="2" key="1">
    <citation type="submission" date="2014-02" db="EMBL/GenBank/DDBJ databases">
        <title>The Genome Sequence of Trichophyton rubrum (morphotype fischeri) CBS 288.86.</title>
        <authorList>
            <consortium name="The Broad Institute Genomics Platform"/>
            <person name="Cuomo C.A."/>
            <person name="White T.C."/>
            <person name="Graser Y."/>
            <person name="Martinez-Rossi N."/>
            <person name="Heitman J."/>
            <person name="Young S.K."/>
            <person name="Zeng Q."/>
            <person name="Gargeya S."/>
            <person name="Abouelleil A."/>
            <person name="Alvarado L."/>
            <person name="Chapman S.B."/>
            <person name="Gainer-Dewar J."/>
            <person name="Goldberg J."/>
            <person name="Griggs A."/>
            <person name="Gujja S."/>
            <person name="Hansen M."/>
            <person name="Howarth C."/>
            <person name="Imamovic A."/>
            <person name="Larimer J."/>
            <person name="Martinez D."/>
            <person name="Murphy C."/>
            <person name="Pearson M.D."/>
            <person name="Persinoti G."/>
            <person name="Poon T."/>
            <person name="Priest M."/>
            <person name="Roberts A.D."/>
            <person name="Saif S."/>
            <person name="Shea T.D."/>
            <person name="Sykes S.N."/>
            <person name="Wortman J."/>
            <person name="Nusbaum C."/>
            <person name="Birren B."/>
        </authorList>
    </citation>
    <scope>NUCLEOTIDE SEQUENCE [LARGE SCALE GENOMIC DNA]</scope>
    <source>
        <strain evidence="2">CBS 288.86</strain>
    </source>
</reference>
<proteinExistence type="predicted"/>
<dbReference type="Gene3D" id="3.10.450.50">
    <property type="match status" value="1"/>
</dbReference>
<organism evidence="2">
    <name type="scientific">Trichophyton rubrum CBS 288.86</name>
    <dbReference type="NCBI Taxonomy" id="1215330"/>
    <lineage>
        <taxon>Eukaryota</taxon>
        <taxon>Fungi</taxon>
        <taxon>Dikarya</taxon>
        <taxon>Ascomycota</taxon>
        <taxon>Pezizomycotina</taxon>
        <taxon>Eurotiomycetes</taxon>
        <taxon>Eurotiomycetidae</taxon>
        <taxon>Onygenales</taxon>
        <taxon>Arthrodermataceae</taxon>
        <taxon>Trichophyton</taxon>
    </lineage>
</organism>
<dbReference type="PANTHER" id="PTHR12612">
    <property type="entry name" value="NUCLEAR TRANSPORT FACTOR 2"/>
    <property type="match status" value="1"/>
</dbReference>
<dbReference type="HOGENOM" id="CLU_112120_1_0_1"/>
<dbReference type="Proteomes" id="UP000023758">
    <property type="component" value="Unassembled WGS sequence"/>
</dbReference>
<dbReference type="PROSITE" id="PS50177">
    <property type="entry name" value="NTF2_DOMAIN"/>
    <property type="match status" value="1"/>
</dbReference>
<evidence type="ECO:0000313" key="2">
    <source>
        <dbReference type="EMBL" id="EZF50367.1"/>
    </source>
</evidence>
<dbReference type="InterPro" id="IPR002075">
    <property type="entry name" value="NTF2_dom"/>
</dbReference>
<dbReference type="InterPro" id="IPR045875">
    <property type="entry name" value="NTF2"/>
</dbReference>
<dbReference type="InterPro" id="IPR032710">
    <property type="entry name" value="NTF2-like_dom_sf"/>
</dbReference>
<protein>
    <recommendedName>
        <fullName evidence="1">NTF2 domain-containing protein</fullName>
    </recommendedName>
</protein>
<accession>A0A022VVS2</accession>
<sequence>MTAAIQEDILTKVSTDATTNFVQSYYSALDNARSTLSTFYAPTVTNLLFNGNIVADGASVQDIFVNQLPPTHYEVQSYDCQVLNPNYPMIPPATADNVASPFGANANRNTSDPVKNMSILVIVSGYVKFGEGKETWDSPNRGFSETFVLVPNPQASSGPKARGKQWLIQSQNFRIVV</sequence>
<dbReference type="Pfam" id="PF02136">
    <property type="entry name" value="NTF2"/>
    <property type="match status" value="1"/>
</dbReference>
<dbReference type="InterPro" id="IPR018222">
    <property type="entry name" value="Nuclear_transport_factor_2_euk"/>
</dbReference>